<sequence>MDKNKWLLHLGVLVLAVLFLVFTVILDTEPPSVQWYAYKVVTVLLAIPVLYLVQKIQNQEGSLDRLGGREIMLMDLVKWSMIFVLLMVPLLLTMGQKYGIVDSALYLASAGSEMFVVLAGVIPGMGRCEVV</sequence>
<evidence type="ECO:0000256" key="1">
    <source>
        <dbReference type="SAM" id="Phobius"/>
    </source>
</evidence>
<accession>A0A1F4W1D3</accession>
<keyword evidence="1" id="KW-0472">Membrane</keyword>
<dbReference type="AlphaFoldDB" id="A0A1F4W1D3"/>
<feature type="transmembrane region" description="Helical" evidence="1">
    <location>
        <begin position="32"/>
        <end position="53"/>
    </location>
</feature>
<feature type="transmembrane region" description="Helical" evidence="1">
    <location>
        <begin position="104"/>
        <end position="125"/>
    </location>
</feature>
<feature type="transmembrane region" description="Helical" evidence="1">
    <location>
        <begin position="7"/>
        <end position="26"/>
    </location>
</feature>
<feature type="transmembrane region" description="Helical" evidence="1">
    <location>
        <begin position="73"/>
        <end position="92"/>
    </location>
</feature>
<name>A0A1F4W1D3_UNCKA</name>
<evidence type="ECO:0000313" key="2">
    <source>
        <dbReference type="EMBL" id="OGC63232.1"/>
    </source>
</evidence>
<organism evidence="2 3">
    <name type="scientific">candidate division WWE3 bacterium RIFOXYA2_FULL_46_9</name>
    <dbReference type="NCBI Taxonomy" id="1802636"/>
    <lineage>
        <taxon>Bacteria</taxon>
        <taxon>Katanobacteria</taxon>
    </lineage>
</organism>
<evidence type="ECO:0000313" key="3">
    <source>
        <dbReference type="Proteomes" id="UP000176614"/>
    </source>
</evidence>
<gene>
    <name evidence="2" type="ORF">A2264_00895</name>
</gene>
<proteinExistence type="predicted"/>
<protein>
    <submittedName>
        <fullName evidence="2">Uncharacterized protein</fullName>
    </submittedName>
</protein>
<reference evidence="2 3" key="1">
    <citation type="journal article" date="2016" name="Nat. Commun.">
        <title>Thousands of microbial genomes shed light on interconnected biogeochemical processes in an aquifer system.</title>
        <authorList>
            <person name="Anantharaman K."/>
            <person name="Brown C.T."/>
            <person name="Hug L.A."/>
            <person name="Sharon I."/>
            <person name="Castelle C.J."/>
            <person name="Probst A.J."/>
            <person name="Thomas B.C."/>
            <person name="Singh A."/>
            <person name="Wilkins M.J."/>
            <person name="Karaoz U."/>
            <person name="Brodie E.L."/>
            <person name="Williams K.H."/>
            <person name="Hubbard S.S."/>
            <person name="Banfield J.F."/>
        </authorList>
    </citation>
    <scope>NUCLEOTIDE SEQUENCE [LARGE SCALE GENOMIC DNA]</scope>
</reference>
<comment type="caution">
    <text evidence="2">The sequence shown here is derived from an EMBL/GenBank/DDBJ whole genome shotgun (WGS) entry which is preliminary data.</text>
</comment>
<dbReference type="EMBL" id="MEVT01000008">
    <property type="protein sequence ID" value="OGC63232.1"/>
    <property type="molecule type" value="Genomic_DNA"/>
</dbReference>
<keyword evidence="1" id="KW-1133">Transmembrane helix</keyword>
<keyword evidence="1" id="KW-0812">Transmembrane</keyword>
<dbReference type="Proteomes" id="UP000176614">
    <property type="component" value="Unassembled WGS sequence"/>
</dbReference>